<evidence type="ECO:0000313" key="3">
    <source>
        <dbReference type="Proteomes" id="UP001153269"/>
    </source>
</evidence>
<organism evidence="2 3">
    <name type="scientific">Pleuronectes platessa</name>
    <name type="common">European plaice</name>
    <dbReference type="NCBI Taxonomy" id="8262"/>
    <lineage>
        <taxon>Eukaryota</taxon>
        <taxon>Metazoa</taxon>
        <taxon>Chordata</taxon>
        <taxon>Craniata</taxon>
        <taxon>Vertebrata</taxon>
        <taxon>Euteleostomi</taxon>
        <taxon>Actinopterygii</taxon>
        <taxon>Neopterygii</taxon>
        <taxon>Teleostei</taxon>
        <taxon>Neoteleostei</taxon>
        <taxon>Acanthomorphata</taxon>
        <taxon>Carangaria</taxon>
        <taxon>Pleuronectiformes</taxon>
        <taxon>Pleuronectoidei</taxon>
        <taxon>Pleuronectidae</taxon>
        <taxon>Pleuronectes</taxon>
    </lineage>
</organism>
<dbReference type="EMBL" id="CADEAL010004040">
    <property type="protein sequence ID" value="CAB1450083.1"/>
    <property type="molecule type" value="Genomic_DNA"/>
</dbReference>
<comment type="caution">
    <text evidence="2">The sequence shown here is derived from an EMBL/GenBank/DDBJ whole genome shotgun (WGS) entry which is preliminary data.</text>
</comment>
<keyword evidence="3" id="KW-1185">Reference proteome</keyword>
<accession>A0A9N7VIW2</accession>
<feature type="compositionally biased region" description="Pro residues" evidence="1">
    <location>
        <begin position="461"/>
        <end position="480"/>
    </location>
</feature>
<proteinExistence type="predicted"/>
<feature type="region of interest" description="Disordered" evidence="1">
    <location>
        <begin position="151"/>
        <end position="171"/>
    </location>
</feature>
<name>A0A9N7VIW2_PLEPL</name>
<reference evidence="2" key="1">
    <citation type="submission" date="2020-03" db="EMBL/GenBank/DDBJ databases">
        <authorList>
            <person name="Weist P."/>
        </authorList>
    </citation>
    <scope>NUCLEOTIDE SEQUENCE</scope>
</reference>
<gene>
    <name evidence="2" type="ORF">PLEPLA_LOCUS37772</name>
</gene>
<feature type="region of interest" description="Disordered" evidence="1">
    <location>
        <begin position="455"/>
        <end position="495"/>
    </location>
</feature>
<evidence type="ECO:0000313" key="2">
    <source>
        <dbReference type="EMBL" id="CAB1450083.1"/>
    </source>
</evidence>
<evidence type="ECO:0000256" key="1">
    <source>
        <dbReference type="SAM" id="MobiDB-lite"/>
    </source>
</evidence>
<protein>
    <submittedName>
        <fullName evidence="2">Uncharacterized protein</fullName>
    </submittedName>
</protein>
<dbReference type="AlphaFoldDB" id="A0A9N7VIW2"/>
<sequence length="510" mass="55152">MLRVAAALSPGRQTGSAARSGTPSARTATFSLSRSESSVYSLIHMFCDGSGVGRVNGEGLLMRRHHAGAKPSPNANVASEKAALASLCIQTCYRLAHLPPDSFLISRFLITKPTGTRRVCMDSHICAAPLPVSHAAAAEAGEASAQRLPAPIDWESPGKQLTGTQTASQMMDPTRRIRRDRGSSYTSAFQLAPSSWSCHIALMGPLGMNPHPGPPEHRDLIQLYSLMGCRVDSVSSVGGSLRGPAHVALLRSEWLLPLFLTCALCLPRPVQPCSALRGPVCSKRGPLPRSQHFTAAQENMFDSVDIQSRSCGICGHSIVLHPDVPVGCWRVFLCGVRFTSRVLIMWLCSVFCGVGVGVLKKRDAVLSGHMPQKSRGHGFVGTAASRCTNENYSPFTICHSGKPYATGTDHCPTPPTVAAEEKEKKVKRDERQPLSQCCCRPLVREAQLLLESPTVQKRGPCTPPLLRPPSLRPSSPPPPLRPKHPRERMKRTSEPSHCAVSLRVCNFKPL</sequence>
<feature type="compositionally biased region" description="Polar residues" evidence="1">
    <location>
        <begin position="159"/>
        <end position="171"/>
    </location>
</feature>
<dbReference type="Proteomes" id="UP001153269">
    <property type="component" value="Unassembled WGS sequence"/>
</dbReference>